<reference evidence="7" key="1">
    <citation type="submission" date="2021-11" db="EMBL/GenBank/DDBJ databases">
        <authorList>
            <person name="Schell T."/>
        </authorList>
    </citation>
    <scope>NUCLEOTIDE SEQUENCE</scope>
    <source>
        <strain evidence="7">M5</strain>
    </source>
</reference>
<dbReference type="Pfam" id="PF18112">
    <property type="entry name" value="Zn-C2H2_12"/>
    <property type="match status" value="1"/>
</dbReference>
<dbReference type="Proteomes" id="UP000789390">
    <property type="component" value="Unassembled WGS sequence"/>
</dbReference>
<evidence type="ECO:0000256" key="3">
    <source>
        <dbReference type="ARBA" id="ARBA00022833"/>
    </source>
</evidence>
<keyword evidence="8" id="KW-1185">Reference proteome</keyword>
<dbReference type="OrthoDB" id="6105729at2759"/>
<organism evidence="7 8">
    <name type="scientific">Daphnia galeata</name>
    <dbReference type="NCBI Taxonomy" id="27404"/>
    <lineage>
        <taxon>Eukaryota</taxon>
        <taxon>Metazoa</taxon>
        <taxon>Ecdysozoa</taxon>
        <taxon>Arthropoda</taxon>
        <taxon>Crustacea</taxon>
        <taxon>Branchiopoda</taxon>
        <taxon>Diplostraca</taxon>
        <taxon>Cladocera</taxon>
        <taxon>Anomopoda</taxon>
        <taxon>Daphniidae</taxon>
        <taxon>Daphnia</taxon>
    </lineage>
</organism>
<evidence type="ECO:0000256" key="5">
    <source>
        <dbReference type="SAM" id="Coils"/>
    </source>
</evidence>
<comment type="caution">
    <text evidence="7">The sequence shown here is derived from an EMBL/GenBank/DDBJ whole genome shotgun (WGS) entry which is preliminary data.</text>
</comment>
<evidence type="ECO:0000256" key="4">
    <source>
        <dbReference type="ARBA" id="ARBA00023054"/>
    </source>
</evidence>
<name>A0A8J2S2V3_9CRUS</name>
<evidence type="ECO:0000256" key="2">
    <source>
        <dbReference type="ARBA" id="ARBA00022771"/>
    </source>
</evidence>
<dbReference type="CDD" id="cd21965">
    <property type="entry name" value="Zn-C2H2_CALCOCO1_TAX1BP1_like"/>
    <property type="match status" value="1"/>
</dbReference>
<dbReference type="Gene3D" id="6.20.250.40">
    <property type="match status" value="1"/>
</dbReference>
<evidence type="ECO:0000313" key="8">
    <source>
        <dbReference type="Proteomes" id="UP000789390"/>
    </source>
</evidence>
<keyword evidence="2" id="KW-0863">Zinc-finger</keyword>
<sequence length="371" mass="42401">MKRHVAQLYYKLPLPLAYCITKNDGISERKFRHKSPATINFMALTALRNLEERYKKLQNRVESLQVENERLVTSRTELVVEVERLQDQQIRLRERNLRLTQEFHSKQQECSLLAEKLTMFARGRVGNAYRTDSESFKSDLTEVKEDLEGSNDSLITVELHGCADARPKTLDVTSRTYSEPNLSAIQKELDMVRKGLWSPLESGKNTMVEELSSKILFSLKKGQGELEEQCSRMMEIRQNSLEAVQELSTLSDETDDPLNYVQHCTQTALALQDKLQGQNLKLRHLHQILKTSSANETGAASVVTQTSFDMHAPDLSNSSVWKNMNLQDRICPLCENIFSTVISQDEFVDHVMSHFDGDGHMPDFEILSMST</sequence>
<evidence type="ECO:0000313" key="7">
    <source>
        <dbReference type="EMBL" id="CAH0113761.1"/>
    </source>
</evidence>
<keyword evidence="3" id="KW-0862">Zinc</keyword>
<feature type="coiled-coil region" evidence="5">
    <location>
        <begin position="40"/>
        <end position="102"/>
    </location>
</feature>
<dbReference type="GO" id="GO:0008270">
    <property type="term" value="F:zinc ion binding"/>
    <property type="evidence" value="ECO:0007669"/>
    <property type="project" value="UniProtKB-KW"/>
</dbReference>
<protein>
    <recommendedName>
        <fullName evidence="6">UBZ1-type domain-containing protein</fullName>
    </recommendedName>
</protein>
<dbReference type="AlphaFoldDB" id="A0A8J2S2V3"/>
<gene>
    <name evidence="7" type="ORF">DGAL_LOCUS17673</name>
</gene>
<keyword evidence="1" id="KW-0479">Metal-binding</keyword>
<feature type="domain" description="UBZ1-type" evidence="6">
    <location>
        <begin position="329"/>
        <end position="355"/>
    </location>
</feature>
<accession>A0A8J2S2V3</accession>
<proteinExistence type="predicted"/>
<dbReference type="EMBL" id="CAKKLH010000346">
    <property type="protein sequence ID" value="CAH0113761.1"/>
    <property type="molecule type" value="Genomic_DNA"/>
</dbReference>
<evidence type="ECO:0000256" key="1">
    <source>
        <dbReference type="ARBA" id="ARBA00022723"/>
    </source>
</evidence>
<evidence type="ECO:0000259" key="6">
    <source>
        <dbReference type="Pfam" id="PF18112"/>
    </source>
</evidence>
<dbReference type="InterPro" id="IPR041641">
    <property type="entry name" value="CALCOCO1/2_Zn_UBZ1"/>
</dbReference>
<keyword evidence="4 5" id="KW-0175">Coiled coil</keyword>